<dbReference type="EMBL" id="CAUJNA010003822">
    <property type="protein sequence ID" value="CAJ1410514.1"/>
    <property type="molecule type" value="Genomic_DNA"/>
</dbReference>
<dbReference type="GO" id="GO:1902388">
    <property type="term" value="F:ceramide 1-phosphate transfer activity"/>
    <property type="evidence" value="ECO:0007669"/>
    <property type="project" value="TreeGrafter"/>
</dbReference>
<dbReference type="InterPro" id="IPR036497">
    <property type="entry name" value="GLTP_sf"/>
</dbReference>
<dbReference type="GO" id="GO:0016020">
    <property type="term" value="C:membrane"/>
    <property type="evidence" value="ECO:0007669"/>
    <property type="project" value="TreeGrafter"/>
</dbReference>
<feature type="domain" description="Glycolipid transfer protein" evidence="3">
    <location>
        <begin position="224"/>
        <end position="361"/>
    </location>
</feature>
<sequence length="960" mass="106702">MAAEAIQQVAIHAAWHAANERSFLWESAARDRRLAEEAAQRLAQVMPSTAHAVKEMAFNAAWHTANQRRLFFRDSARDLRGLEFYSELVASLTSPELAQAIKELALCAAWHAANTRSLLWKDAARDAEAFDRKRTELAALLEPEGSEGFRTPCGSEDEAEEAGRGDNRQPETGNAARDVRKEQMVQAVSQGPGQAVGPGPSVRRSILDEATGAWQAASAKACAASFLWAASCTIAVFDVFGKLLQGFQADMRKNIRMIHQHVTTSATLEQMVDAEAAAAGSYKAACVEGSSAMGFLWLTRSLRLLERTLALLVEGPQPLARCVQQAYESTLRPHHNFFTRNLISTGLVAAPSREAFLASLSSDGEDCLEKIRLFLQYNSPIMKAAHAYLCKSGTEAKGEFHFSGPHRYFSEVALYVEAVMHDCRLSARSFCEVFVLDSDRMVHVLANSPVCAAMFIEYANEFVAKYSISAPNCHPEALLQQHIKLASQVCQNNSYYRELYVDESKLIENLNLAGLRSQVLLECAVGHHRSLSSYGSNSSPQEVLVNGHASMMKAMHKVVQKKSLESKEMAVEKVGEVHISPKEFVDEMLSPEVSMGMLVDKLRDAFVELDQAEGLHARYSDEKEQERAECGILSLICLARNDYEAFTKPQPEKARLAKAQWEQLRQLLAWTCPDNEKLLAAIFLLAVRGIGKCRPLQQQLPSQFQRPDQAVRYIIDNYPDAVPSSYSMTDRSQQLVADLLELQQNFIFAQMLQGENVPANLLQLKDFMNERSGMETLKFYVLYLLGFLSGLAGGVGSRFMTSSNAKSTLLGLSTLQHVLEKDPTALYWTYIFNRGVELQKRPVSTTDLALLRMACLVRAQNAESVDRLSGFMQQISVAEREELVKNFLADGIHSRAFVFEFLPLCFERAMKNAFVTVPRLLEVLVELLRAVRALAGPSFKGQTVPVDLSDLAAFILMVQN</sequence>
<dbReference type="PANTHER" id="PTHR10219:SF25">
    <property type="entry name" value="PLECKSTRIN HOMOLOGY DOMAIN-CONTAINING FAMILY A MEMBER 8"/>
    <property type="match status" value="1"/>
</dbReference>
<evidence type="ECO:0000313" key="5">
    <source>
        <dbReference type="Proteomes" id="UP001178507"/>
    </source>
</evidence>
<comment type="caution">
    <text evidence="4">The sequence shown here is derived from an EMBL/GenBank/DDBJ whole genome shotgun (WGS) entry which is preliminary data.</text>
</comment>
<dbReference type="GO" id="GO:0005829">
    <property type="term" value="C:cytosol"/>
    <property type="evidence" value="ECO:0007669"/>
    <property type="project" value="TreeGrafter"/>
</dbReference>
<protein>
    <recommendedName>
        <fullName evidence="3">Glycolipid transfer protein domain-containing protein</fullName>
    </recommendedName>
</protein>
<gene>
    <name evidence="4" type="ORF">EVOR1521_LOCUS31325</name>
</gene>
<name>A0AA36JSR0_9DINO</name>
<proteinExistence type="predicted"/>
<dbReference type="InterPro" id="IPR014830">
    <property type="entry name" value="Glycolipid_transfer_prot_dom"/>
</dbReference>
<dbReference type="SUPFAM" id="SSF110004">
    <property type="entry name" value="Glycolipid transfer protein, GLTP"/>
    <property type="match status" value="1"/>
</dbReference>
<evidence type="ECO:0000259" key="3">
    <source>
        <dbReference type="Pfam" id="PF08718"/>
    </source>
</evidence>
<keyword evidence="1" id="KW-0813">Transport</keyword>
<dbReference type="Pfam" id="PF20717">
    <property type="entry name" value="DUF6829"/>
    <property type="match status" value="1"/>
</dbReference>
<accession>A0AA36JSR0</accession>
<dbReference type="Pfam" id="PF08718">
    <property type="entry name" value="GLTP"/>
    <property type="match status" value="1"/>
</dbReference>
<evidence type="ECO:0000313" key="4">
    <source>
        <dbReference type="EMBL" id="CAJ1410514.1"/>
    </source>
</evidence>
<evidence type="ECO:0000256" key="1">
    <source>
        <dbReference type="ARBA" id="ARBA00022448"/>
    </source>
</evidence>
<keyword evidence="5" id="KW-1185">Reference proteome</keyword>
<feature type="region of interest" description="Disordered" evidence="2">
    <location>
        <begin position="145"/>
        <end position="176"/>
    </location>
</feature>
<evidence type="ECO:0000256" key="2">
    <source>
        <dbReference type="SAM" id="MobiDB-lite"/>
    </source>
</evidence>
<dbReference type="InterPro" id="IPR049232">
    <property type="entry name" value="DUF6829"/>
</dbReference>
<dbReference type="Gene3D" id="1.10.3520.10">
    <property type="entry name" value="Glycolipid transfer protein"/>
    <property type="match status" value="1"/>
</dbReference>
<dbReference type="PANTHER" id="PTHR10219">
    <property type="entry name" value="GLYCOLIPID TRANSFER PROTEIN-RELATED"/>
    <property type="match status" value="1"/>
</dbReference>
<reference evidence="4" key="1">
    <citation type="submission" date="2023-08" db="EMBL/GenBank/DDBJ databases">
        <authorList>
            <person name="Chen Y."/>
            <person name="Shah S."/>
            <person name="Dougan E. K."/>
            <person name="Thang M."/>
            <person name="Chan C."/>
        </authorList>
    </citation>
    <scope>NUCLEOTIDE SEQUENCE</scope>
</reference>
<organism evidence="4 5">
    <name type="scientific">Effrenium voratum</name>
    <dbReference type="NCBI Taxonomy" id="2562239"/>
    <lineage>
        <taxon>Eukaryota</taxon>
        <taxon>Sar</taxon>
        <taxon>Alveolata</taxon>
        <taxon>Dinophyceae</taxon>
        <taxon>Suessiales</taxon>
        <taxon>Symbiodiniaceae</taxon>
        <taxon>Effrenium</taxon>
    </lineage>
</organism>
<dbReference type="Proteomes" id="UP001178507">
    <property type="component" value="Unassembled WGS sequence"/>
</dbReference>
<dbReference type="GO" id="GO:1902387">
    <property type="term" value="F:ceramide 1-phosphate binding"/>
    <property type="evidence" value="ECO:0007669"/>
    <property type="project" value="TreeGrafter"/>
</dbReference>
<feature type="non-terminal residue" evidence="4">
    <location>
        <position position="1"/>
    </location>
</feature>
<dbReference type="AlphaFoldDB" id="A0AA36JSR0"/>